<comment type="caution">
    <text evidence="7">The sequence shown here is derived from an EMBL/GenBank/DDBJ whole genome shotgun (WGS) entry which is preliminary data.</text>
</comment>
<feature type="domain" description="Adenosine deaminase" evidence="6">
    <location>
        <begin position="18"/>
        <end position="324"/>
    </location>
</feature>
<evidence type="ECO:0000313" key="8">
    <source>
        <dbReference type="Proteomes" id="UP000603200"/>
    </source>
</evidence>
<evidence type="ECO:0000313" key="7">
    <source>
        <dbReference type="EMBL" id="GIE24561.1"/>
    </source>
</evidence>
<dbReference type="InterPro" id="IPR001365">
    <property type="entry name" value="A_deaminase_dom"/>
</dbReference>
<dbReference type="EMBL" id="BOMN01000111">
    <property type="protein sequence ID" value="GIE24561.1"/>
    <property type="molecule type" value="Genomic_DNA"/>
</dbReference>
<dbReference type="InterPro" id="IPR032466">
    <property type="entry name" value="Metal_Hydrolase"/>
</dbReference>
<evidence type="ECO:0000256" key="2">
    <source>
        <dbReference type="ARBA" id="ARBA00006676"/>
    </source>
</evidence>
<dbReference type="InterPro" id="IPR006330">
    <property type="entry name" value="Ado/ade_deaminase"/>
</dbReference>
<proteinExistence type="inferred from homology"/>
<keyword evidence="5" id="KW-0862">Zinc</keyword>
<protein>
    <submittedName>
        <fullName evidence="7">Adenosine deaminase</fullName>
    </submittedName>
</protein>
<comment type="similarity">
    <text evidence="2">Belongs to the metallo-dependent hydrolases superfamily. Adenosine and AMP deaminases family.</text>
</comment>
<dbReference type="Proteomes" id="UP000603200">
    <property type="component" value="Unassembled WGS sequence"/>
</dbReference>
<evidence type="ECO:0000256" key="1">
    <source>
        <dbReference type="ARBA" id="ARBA00001947"/>
    </source>
</evidence>
<dbReference type="PANTHER" id="PTHR43114">
    <property type="entry name" value="ADENINE DEAMINASE"/>
    <property type="match status" value="1"/>
</dbReference>
<dbReference type="PANTHER" id="PTHR43114:SF6">
    <property type="entry name" value="ADENINE DEAMINASE"/>
    <property type="match status" value="1"/>
</dbReference>
<gene>
    <name evidence="7" type="primary">add</name>
    <name evidence="7" type="ORF">Ahu01nite_076630</name>
</gene>
<keyword evidence="4" id="KW-0378">Hydrolase</keyword>
<comment type="cofactor">
    <cofactor evidence="1">
        <name>Zn(2+)</name>
        <dbReference type="ChEBI" id="CHEBI:29105"/>
    </cofactor>
</comment>
<keyword evidence="3" id="KW-0479">Metal-binding</keyword>
<keyword evidence="8" id="KW-1185">Reference proteome</keyword>
<evidence type="ECO:0000259" key="6">
    <source>
        <dbReference type="Pfam" id="PF00962"/>
    </source>
</evidence>
<accession>A0ABQ4A124</accession>
<dbReference type="NCBIfam" id="TIGR01430">
    <property type="entry name" value="aden_deam"/>
    <property type="match status" value="1"/>
</dbReference>
<dbReference type="Pfam" id="PF00962">
    <property type="entry name" value="A_deaminase"/>
    <property type="match status" value="1"/>
</dbReference>
<sequence length="362" mass="37131">MSPAAQGMLSDEDLIALPKADLHVHLVGSAAPHTVVGLAARHPGAGVPTDLRQLADFYAFRDFAHFLRVYTAVSALVRTPQDIEALVLGLGADLSEQGVVYAEVTVTPVTHTVAGIHPAELAEALGAGARAVRAGTGVELAWVYDISSSDGPAGAQSTLDAALRHPPPGLVGFGLGGPEQGVRRSDYRDVFAAARAAGLHSVPHAGETTGPGEVWAAVRDLGAERIGHGIAAAHDPLLLEHLIEHNIALEICPSSNVATGAVPSLAEHPLPGLLSSGVPVVLASDDPPMFGTSLLQEYQRARDTLHLSSRDLIDLAAAGIRSGFSTGNLPAVGKNDCSAPAADRESAFDAGGRVGGADRLGL</sequence>
<name>A0ABQ4A124_9ACTN</name>
<evidence type="ECO:0000256" key="5">
    <source>
        <dbReference type="ARBA" id="ARBA00022833"/>
    </source>
</evidence>
<evidence type="ECO:0000256" key="3">
    <source>
        <dbReference type="ARBA" id="ARBA00022723"/>
    </source>
</evidence>
<dbReference type="SUPFAM" id="SSF51556">
    <property type="entry name" value="Metallo-dependent hydrolases"/>
    <property type="match status" value="1"/>
</dbReference>
<dbReference type="Gene3D" id="3.20.20.140">
    <property type="entry name" value="Metal-dependent hydrolases"/>
    <property type="match status" value="1"/>
</dbReference>
<evidence type="ECO:0000256" key="4">
    <source>
        <dbReference type="ARBA" id="ARBA00022801"/>
    </source>
</evidence>
<reference evidence="7 8" key="1">
    <citation type="submission" date="2021-01" db="EMBL/GenBank/DDBJ databases">
        <title>Whole genome shotgun sequence of Actinoplanes humidus NBRC 14915.</title>
        <authorList>
            <person name="Komaki H."/>
            <person name="Tamura T."/>
        </authorList>
    </citation>
    <scope>NUCLEOTIDE SEQUENCE [LARGE SCALE GENOMIC DNA]</scope>
    <source>
        <strain evidence="7 8">NBRC 14915</strain>
    </source>
</reference>
<organism evidence="7 8">
    <name type="scientific">Winogradskya humida</name>
    <dbReference type="NCBI Taxonomy" id="113566"/>
    <lineage>
        <taxon>Bacteria</taxon>
        <taxon>Bacillati</taxon>
        <taxon>Actinomycetota</taxon>
        <taxon>Actinomycetes</taxon>
        <taxon>Micromonosporales</taxon>
        <taxon>Micromonosporaceae</taxon>
        <taxon>Winogradskya</taxon>
    </lineage>
</organism>